<dbReference type="GO" id="GO:0003989">
    <property type="term" value="F:acetyl-CoA carboxylase activity"/>
    <property type="evidence" value="ECO:0007669"/>
    <property type="project" value="InterPro"/>
</dbReference>
<dbReference type="OrthoDB" id="5123691at2"/>
<dbReference type="InterPro" id="IPR032716">
    <property type="entry name" value="ACC_epsilon"/>
</dbReference>
<protein>
    <submittedName>
        <fullName evidence="1">Acyl-CoA carboxylase subunit epsilon</fullName>
    </submittedName>
</protein>
<dbReference type="EMBL" id="RCUV01000001">
    <property type="protein sequence ID" value="RLP73974.1"/>
    <property type="molecule type" value="Genomic_DNA"/>
</dbReference>
<evidence type="ECO:0000313" key="2">
    <source>
        <dbReference type="Proteomes" id="UP000270299"/>
    </source>
</evidence>
<dbReference type="GO" id="GO:0004658">
    <property type="term" value="F:propionyl-CoA carboxylase activity"/>
    <property type="evidence" value="ECO:0007669"/>
    <property type="project" value="InterPro"/>
</dbReference>
<accession>A0A3L7A1L1</accession>
<dbReference type="AlphaFoldDB" id="A0A3L7A1L1"/>
<comment type="caution">
    <text evidence="1">The sequence shown here is derived from an EMBL/GenBank/DDBJ whole genome shotgun (WGS) entry which is preliminary data.</text>
</comment>
<evidence type="ECO:0000313" key="1">
    <source>
        <dbReference type="EMBL" id="RLP73974.1"/>
    </source>
</evidence>
<sequence length="77" mass="8147">MFTAEGQDQGVNVRVLRGSPTPEEIAAVTAVLTAAVVEEAARADAVPSDGPSAWQRSQRILRSPLQAGAGRWRNFSA</sequence>
<dbReference type="Pfam" id="PF13822">
    <property type="entry name" value="ACC_epsilon"/>
    <property type="match status" value="1"/>
</dbReference>
<proteinExistence type="predicted"/>
<name>A0A3L7A1L1_9MICO</name>
<reference evidence="1 2" key="1">
    <citation type="submission" date="2018-10" db="EMBL/GenBank/DDBJ databases">
        <authorList>
            <person name="Li J."/>
        </authorList>
    </citation>
    <scope>NUCLEOTIDE SEQUENCE [LARGE SCALE GENOMIC DNA]</scope>
    <source>
        <strain evidence="1 2">CCTCC AB209002</strain>
    </source>
</reference>
<keyword evidence="2" id="KW-1185">Reference proteome</keyword>
<dbReference type="Proteomes" id="UP000270299">
    <property type="component" value="Unassembled WGS sequence"/>
</dbReference>
<organism evidence="1 2">
    <name type="scientific">Mycetocola manganoxydans</name>
    <dbReference type="NCBI Taxonomy" id="699879"/>
    <lineage>
        <taxon>Bacteria</taxon>
        <taxon>Bacillati</taxon>
        <taxon>Actinomycetota</taxon>
        <taxon>Actinomycetes</taxon>
        <taxon>Micrococcales</taxon>
        <taxon>Microbacteriaceae</taxon>
        <taxon>Mycetocola</taxon>
    </lineage>
</organism>
<gene>
    <name evidence="1" type="ORF">D9V29_00945</name>
</gene>